<feature type="compositionally biased region" description="Basic and acidic residues" evidence="1">
    <location>
        <begin position="341"/>
        <end position="350"/>
    </location>
</feature>
<evidence type="ECO:0000256" key="1">
    <source>
        <dbReference type="SAM" id="MobiDB-lite"/>
    </source>
</evidence>
<dbReference type="Proteomes" id="UP000324748">
    <property type="component" value="Unassembled WGS sequence"/>
</dbReference>
<sequence length="530" mass="60972">MFWSTLVAGLVLIPSSNAVDDYYWSQVDSPPNLDDILGPNKTPGFQNSHLDIPMPTVTNTFSSSSIQGELQTPHKPTTPLPCATDHHAFSPHKTWFENYDDTAEILHWWEELEGHPTEISQDRINNIPSSSFSSPSSKMAAQNQLNNYNLLSSHEIQAKRETMNGNQNFIKFPEIPEFNKFKNSECLLINASSKYKELCLLPCCFDLEAGSSHAHVTTLVDHSVSAASNERKRKCSESNGIKRISNFSPFESFTSQHLSKPVISNSLYFETNKLNSEVPLITTLIFDSSVFGIDKPSTLDRHRIDNIIEIIYENDPDKPLMISIDSPQDASINLRKLSGRGPEEKDERQSQIKKPKQGVLKQRAELKTKSLNIFRSKIGHWSHFYKKKTNQMEFKDFNQEYKGPIGKDEIEMHFILFLFYVDMITSILVQEDQINWDKQRNQEILKEASKMYQLSTRMFIPEFTWQIGQGRCLDLVWSKVLDCFASIKHAQPFHDFFKSIHTRKYCPLFFHAVFAYSITNLSKRISEKYS</sequence>
<keyword evidence="2" id="KW-0732">Signal</keyword>
<evidence type="ECO:0000313" key="6">
    <source>
        <dbReference type="Proteomes" id="UP000325313"/>
    </source>
</evidence>
<evidence type="ECO:0000256" key="2">
    <source>
        <dbReference type="SAM" id="SignalP"/>
    </source>
</evidence>
<reference evidence="5 6" key="1">
    <citation type="submission" date="2019-05" db="EMBL/GenBank/DDBJ databases">
        <title>Emergence of the Ug99 lineage of the wheat stem rust pathogen through somatic hybridization.</title>
        <authorList>
            <person name="Li F."/>
            <person name="Upadhyaya N.M."/>
            <person name="Sperschneider J."/>
            <person name="Matny O."/>
            <person name="Nguyen-Phuc H."/>
            <person name="Mago R."/>
            <person name="Raley C."/>
            <person name="Miller M.E."/>
            <person name="Silverstein K.A.T."/>
            <person name="Henningsen E."/>
            <person name="Hirsch C.D."/>
            <person name="Visser B."/>
            <person name="Pretorius Z.A."/>
            <person name="Steffenson B.J."/>
            <person name="Schwessinger B."/>
            <person name="Dodds P.N."/>
            <person name="Figueroa M."/>
        </authorList>
    </citation>
    <scope>NUCLEOTIDE SEQUENCE [LARGE SCALE GENOMIC DNA]</scope>
    <source>
        <strain evidence="4">21-0</strain>
        <strain evidence="3 6">Ug99</strain>
    </source>
</reference>
<proteinExistence type="predicted"/>
<evidence type="ECO:0000313" key="3">
    <source>
        <dbReference type="EMBL" id="KAA1067211.1"/>
    </source>
</evidence>
<feature type="signal peptide" evidence="2">
    <location>
        <begin position="1"/>
        <end position="18"/>
    </location>
</feature>
<dbReference type="EMBL" id="VDEP01000507">
    <property type="protein sequence ID" value="KAA1067211.1"/>
    <property type="molecule type" value="Genomic_DNA"/>
</dbReference>
<accession>A0A5B0LS08</accession>
<feature type="region of interest" description="Disordered" evidence="1">
    <location>
        <begin position="337"/>
        <end position="359"/>
    </location>
</feature>
<gene>
    <name evidence="4" type="ORF">PGT21_011474</name>
    <name evidence="3" type="ORF">PGTUg99_027297</name>
</gene>
<protein>
    <submittedName>
        <fullName evidence="3">Uncharacterized protein</fullName>
    </submittedName>
</protein>
<feature type="chain" id="PRO_5036137056" evidence="2">
    <location>
        <begin position="19"/>
        <end position="530"/>
    </location>
</feature>
<evidence type="ECO:0000313" key="5">
    <source>
        <dbReference type="Proteomes" id="UP000324748"/>
    </source>
</evidence>
<name>A0A5B0LS08_PUCGR</name>
<dbReference type="Proteomes" id="UP000325313">
    <property type="component" value="Unassembled WGS sequence"/>
</dbReference>
<comment type="caution">
    <text evidence="3">The sequence shown here is derived from an EMBL/GenBank/DDBJ whole genome shotgun (WGS) entry which is preliminary data.</text>
</comment>
<evidence type="ECO:0000313" key="4">
    <source>
        <dbReference type="EMBL" id="KAA1071557.1"/>
    </source>
</evidence>
<keyword evidence="5" id="KW-1185">Reference proteome</keyword>
<organism evidence="3 6">
    <name type="scientific">Puccinia graminis f. sp. tritici</name>
    <dbReference type="NCBI Taxonomy" id="56615"/>
    <lineage>
        <taxon>Eukaryota</taxon>
        <taxon>Fungi</taxon>
        <taxon>Dikarya</taxon>
        <taxon>Basidiomycota</taxon>
        <taxon>Pucciniomycotina</taxon>
        <taxon>Pucciniomycetes</taxon>
        <taxon>Pucciniales</taxon>
        <taxon>Pucciniaceae</taxon>
        <taxon>Puccinia</taxon>
    </lineage>
</organism>
<dbReference type="AlphaFoldDB" id="A0A5B0LS08"/>
<dbReference type="EMBL" id="VSWC01000170">
    <property type="protein sequence ID" value="KAA1071557.1"/>
    <property type="molecule type" value="Genomic_DNA"/>
</dbReference>